<dbReference type="AlphaFoldDB" id="A0A4Y7TMR6"/>
<gene>
    <name evidence="1" type="ORF">FA13DRAFT_1728282</name>
</gene>
<keyword evidence="2" id="KW-1185">Reference proteome</keyword>
<sequence length="579" mass="65183">MSTPAVTAQDDADVTKPCSRSIVLADQDLLAIVFTNILPNDPADLPRCEIVQGRKQLRDAALTCKSFKDPALDRLWMSLDSLLPLIKTLPNVIVIDGVHYPQGPFPQDCSFRRHAHNLRTLSLGLSSPEQADPDDKISPSLYFLISKNLRGEMAFPNLRRIVVHPPSNPSNDIHFTARLPFALSSSVKTAVFVGGGLHRGLFSDFCLPLVRQQLGFLRHLSLQSQETQTVPPNLLGGVFQINTLESLGLHFPNADVSLERIISRRRGVVLHRLQSLSLDVHTSLPLERTSLNDLLSHPDLFPNLTDLSVVSCIGSRVCLCVPPTLFTRMTSLTLNLRTDISFDTFFQELLEVAVKVPTLKKLTLEEKGSNIRVRVAAAILRLLELPIEELHVNLSSIYWPYSPLTRQFFPSSPCVRDLLSGSSTIRLMTLPPIPEEDSFTLQYLSDLAHSSALESLAVGLVSRTEHKLRLFGGGTLTRGDFSTISALLQHWKTDEPPSRSRLRHLAISEHKPLSEFNTQQYNDLAQLLDLMFPHLESITPYRDADRDSPYWKDAWWFIEHLRKMYKRIRVLETLVKARK</sequence>
<evidence type="ECO:0000313" key="2">
    <source>
        <dbReference type="Proteomes" id="UP000298030"/>
    </source>
</evidence>
<dbReference type="STRING" id="71717.A0A4Y7TMR6"/>
<proteinExistence type="predicted"/>
<evidence type="ECO:0000313" key="1">
    <source>
        <dbReference type="EMBL" id="TEB35470.1"/>
    </source>
</evidence>
<dbReference type="Proteomes" id="UP000298030">
    <property type="component" value="Unassembled WGS sequence"/>
</dbReference>
<comment type="caution">
    <text evidence="1">The sequence shown here is derived from an EMBL/GenBank/DDBJ whole genome shotgun (WGS) entry which is preliminary data.</text>
</comment>
<dbReference type="EMBL" id="QPFP01000007">
    <property type="protein sequence ID" value="TEB35470.1"/>
    <property type="molecule type" value="Genomic_DNA"/>
</dbReference>
<organism evidence="1 2">
    <name type="scientific">Coprinellus micaceus</name>
    <name type="common">Glistening ink-cap mushroom</name>
    <name type="synonym">Coprinus micaceus</name>
    <dbReference type="NCBI Taxonomy" id="71717"/>
    <lineage>
        <taxon>Eukaryota</taxon>
        <taxon>Fungi</taxon>
        <taxon>Dikarya</taxon>
        <taxon>Basidiomycota</taxon>
        <taxon>Agaricomycotina</taxon>
        <taxon>Agaricomycetes</taxon>
        <taxon>Agaricomycetidae</taxon>
        <taxon>Agaricales</taxon>
        <taxon>Agaricineae</taxon>
        <taxon>Psathyrellaceae</taxon>
        <taxon>Coprinellus</taxon>
    </lineage>
</organism>
<dbReference type="OrthoDB" id="3543113at2759"/>
<accession>A0A4Y7TMR6</accession>
<name>A0A4Y7TMR6_COPMI</name>
<reference evidence="1 2" key="1">
    <citation type="journal article" date="2019" name="Nat. Ecol. Evol.">
        <title>Megaphylogeny resolves global patterns of mushroom evolution.</title>
        <authorList>
            <person name="Varga T."/>
            <person name="Krizsan K."/>
            <person name="Foldi C."/>
            <person name="Dima B."/>
            <person name="Sanchez-Garcia M."/>
            <person name="Sanchez-Ramirez S."/>
            <person name="Szollosi G.J."/>
            <person name="Szarkandi J.G."/>
            <person name="Papp V."/>
            <person name="Albert L."/>
            <person name="Andreopoulos W."/>
            <person name="Angelini C."/>
            <person name="Antonin V."/>
            <person name="Barry K.W."/>
            <person name="Bougher N.L."/>
            <person name="Buchanan P."/>
            <person name="Buyck B."/>
            <person name="Bense V."/>
            <person name="Catcheside P."/>
            <person name="Chovatia M."/>
            <person name="Cooper J."/>
            <person name="Damon W."/>
            <person name="Desjardin D."/>
            <person name="Finy P."/>
            <person name="Geml J."/>
            <person name="Haridas S."/>
            <person name="Hughes K."/>
            <person name="Justo A."/>
            <person name="Karasinski D."/>
            <person name="Kautmanova I."/>
            <person name="Kiss B."/>
            <person name="Kocsube S."/>
            <person name="Kotiranta H."/>
            <person name="LaButti K.M."/>
            <person name="Lechner B.E."/>
            <person name="Liimatainen K."/>
            <person name="Lipzen A."/>
            <person name="Lukacs Z."/>
            <person name="Mihaltcheva S."/>
            <person name="Morgado L.N."/>
            <person name="Niskanen T."/>
            <person name="Noordeloos M.E."/>
            <person name="Ohm R.A."/>
            <person name="Ortiz-Santana B."/>
            <person name="Ovrebo C."/>
            <person name="Racz N."/>
            <person name="Riley R."/>
            <person name="Savchenko A."/>
            <person name="Shiryaev A."/>
            <person name="Soop K."/>
            <person name="Spirin V."/>
            <person name="Szebenyi C."/>
            <person name="Tomsovsky M."/>
            <person name="Tulloss R.E."/>
            <person name="Uehling J."/>
            <person name="Grigoriev I.V."/>
            <person name="Vagvolgyi C."/>
            <person name="Papp T."/>
            <person name="Martin F.M."/>
            <person name="Miettinen O."/>
            <person name="Hibbett D.S."/>
            <person name="Nagy L.G."/>
        </authorList>
    </citation>
    <scope>NUCLEOTIDE SEQUENCE [LARGE SCALE GENOMIC DNA]</scope>
    <source>
        <strain evidence="1 2">FP101781</strain>
    </source>
</reference>
<protein>
    <submittedName>
        <fullName evidence="1">Uncharacterized protein</fullName>
    </submittedName>
</protein>